<proteinExistence type="predicted"/>
<name>A0A366MAG9_9EURY</name>
<comment type="caution">
    <text evidence="1">The sequence shown here is derived from an EMBL/GenBank/DDBJ whole genome shotgun (WGS) entry which is preliminary data.</text>
</comment>
<dbReference type="Proteomes" id="UP000253099">
    <property type="component" value="Unassembled WGS sequence"/>
</dbReference>
<reference evidence="1 2" key="1">
    <citation type="submission" date="2018-06" db="EMBL/GenBank/DDBJ databases">
        <title>Genomic insight into two independent archaeal endosymbiosis events.</title>
        <authorList>
            <person name="Lind A.E."/>
            <person name="Lewis W.H."/>
            <person name="Spang A."/>
            <person name="Guy L."/>
            <person name="Embley M.T."/>
            <person name="Ettema T.J.G."/>
        </authorList>
    </citation>
    <scope>NUCLEOTIDE SEQUENCE [LARGE SCALE GENOMIC DNA]</scope>
    <source>
        <strain evidence="1">NOE</strain>
    </source>
</reference>
<accession>A0A366MAG9</accession>
<evidence type="ECO:0000313" key="2">
    <source>
        <dbReference type="Proteomes" id="UP000253099"/>
    </source>
</evidence>
<evidence type="ECO:0000313" key="1">
    <source>
        <dbReference type="EMBL" id="RBQ22720.1"/>
    </source>
</evidence>
<sequence length="126" mass="13873">MYNINTSGIVIIRTEFIGNNFYNGAIGIGYGTFNKMNNSIVIDPIHNVKFGDIIAINGNLYDQNGNIIANASFNITIAGFTYTILTNGLGKFSYNYNVNTTGILDVIIEFFGNYNYMASSNSTSFM</sequence>
<dbReference type="EMBL" id="NIZT01000047">
    <property type="protein sequence ID" value="RBQ22720.1"/>
    <property type="molecule type" value="Genomic_DNA"/>
</dbReference>
<gene>
    <name evidence="1" type="ORF">ALNOE001_15580</name>
</gene>
<organism evidence="1 2">
    <name type="scientific">Candidatus Methanobinarius endosymbioticus</name>
    <dbReference type="NCBI Taxonomy" id="2006182"/>
    <lineage>
        <taxon>Archaea</taxon>
        <taxon>Methanobacteriati</taxon>
        <taxon>Methanobacteriota</taxon>
        <taxon>Methanomada group</taxon>
        <taxon>Methanobacteria</taxon>
        <taxon>Methanobacteriales</taxon>
        <taxon>Methanobacteriaceae</taxon>
        <taxon>Candidatus Methanobinarius</taxon>
    </lineage>
</organism>
<evidence type="ECO:0008006" key="3">
    <source>
        <dbReference type="Google" id="ProtNLM"/>
    </source>
</evidence>
<dbReference type="AlphaFoldDB" id="A0A366MAG9"/>
<keyword evidence="2" id="KW-1185">Reference proteome</keyword>
<protein>
    <recommendedName>
        <fullName evidence="3">Bacterial Ig-like domain-containing protein</fullName>
    </recommendedName>
</protein>